<accession>A0A7J7JBQ0</accession>
<dbReference type="InterPro" id="IPR036928">
    <property type="entry name" value="AS_sf"/>
</dbReference>
<dbReference type="AlphaFoldDB" id="A0A7J7JBQ0"/>
<name>A0A7J7JBQ0_BUGNE</name>
<dbReference type="Pfam" id="PF01425">
    <property type="entry name" value="Amidase"/>
    <property type="match status" value="1"/>
</dbReference>
<evidence type="ECO:0000259" key="1">
    <source>
        <dbReference type="Pfam" id="PF01425"/>
    </source>
</evidence>
<sequence length="92" mass="9669">MWSQTTKNEIAAEEVDMAIGGDQAGSIRLPSSWCGCVGLKPTFGLVPVTGSLGMEPSVDYVGPMASNVTDVAKLLEVIAGYDGGRDHRQNLT</sequence>
<feature type="domain" description="Amidase" evidence="1">
    <location>
        <begin position="10"/>
        <end position="90"/>
    </location>
</feature>
<evidence type="ECO:0000313" key="2">
    <source>
        <dbReference type="EMBL" id="KAF6023680.1"/>
    </source>
</evidence>
<gene>
    <name evidence="2" type="ORF">EB796_018008</name>
</gene>
<dbReference type="SUPFAM" id="SSF75304">
    <property type="entry name" value="Amidase signature (AS) enzymes"/>
    <property type="match status" value="1"/>
</dbReference>
<dbReference type="PANTHER" id="PTHR11895:SF170">
    <property type="entry name" value="AMIDASE"/>
    <property type="match status" value="1"/>
</dbReference>
<organism evidence="2 3">
    <name type="scientific">Bugula neritina</name>
    <name type="common">Brown bryozoan</name>
    <name type="synonym">Sertularia neritina</name>
    <dbReference type="NCBI Taxonomy" id="10212"/>
    <lineage>
        <taxon>Eukaryota</taxon>
        <taxon>Metazoa</taxon>
        <taxon>Spiralia</taxon>
        <taxon>Lophotrochozoa</taxon>
        <taxon>Bryozoa</taxon>
        <taxon>Gymnolaemata</taxon>
        <taxon>Cheilostomatida</taxon>
        <taxon>Flustrina</taxon>
        <taxon>Buguloidea</taxon>
        <taxon>Bugulidae</taxon>
        <taxon>Bugula</taxon>
    </lineage>
</organism>
<dbReference type="InterPro" id="IPR000120">
    <property type="entry name" value="Amidase"/>
</dbReference>
<dbReference type="OrthoDB" id="421993at2759"/>
<dbReference type="InterPro" id="IPR023631">
    <property type="entry name" value="Amidase_dom"/>
</dbReference>
<dbReference type="PANTHER" id="PTHR11895">
    <property type="entry name" value="TRANSAMIDASE"/>
    <property type="match status" value="1"/>
</dbReference>
<dbReference type="Proteomes" id="UP000593567">
    <property type="component" value="Unassembled WGS sequence"/>
</dbReference>
<dbReference type="Gene3D" id="3.90.1300.10">
    <property type="entry name" value="Amidase signature (AS) domain"/>
    <property type="match status" value="1"/>
</dbReference>
<protein>
    <recommendedName>
        <fullName evidence="1">Amidase domain-containing protein</fullName>
    </recommendedName>
</protein>
<dbReference type="GO" id="GO:0003824">
    <property type="term" value="F:catalytic activity"/>
    <property type="evidence" value="ECO:0007669"/>
    <property type="project" value="InterPro"/>
</dbReference>
<reference evidence="2" key="1">
    <citation type="submission" date="2020-06" db="EMBL/GenBank/DDBJ databases">
        <title>Draft genome of Bugula neritina, a colonial animal packing powerful symbionts and potential medicines.</title>
        <authorList>
            <person name="Rayko M."/>
        </authorList>
    </citation>
    <scope>NUCLEOTIDE SEQUENCE [LARGE SCALE GENOMIC DNA]</scope>
    <source>
        <strain evidence="2">Kwan_BN1</strain>
    </source>
</reference>
<dbReference type="EMBL" id="VXIV02002678">
    <property type="protein sequence ID" value="KAF6023680.1"/>
    <property type="molecule type" value="Genomic_DNA"/>
</dbReference>
<keyword evidence="3" id="KW-1185">Reference proteome</keyword>
<proteinExistence type="predicted"/>
<evidence type="ECO:0000313" key="3">
    <source>
        <dbReference type="Proteomes" id="UP000593567"/>
    </source>
</evidence>
<comment type="caution">
    <text evidence="2">The sequence shown here is derived from an EMBL/GenBank/DDBJ whole genome shotgun (WGS) entry which is preliminary data.</text>
</comment>